<reference evidence="2" key="1">
    <citation type="submission" date="2016-06" db="EMBL/GenBank/DDBJ databases">
        <title>Parallel loss of symbiosis genes in relatives of nitrogen-fixing non-legume Parasponia.</title>
        <authorList>
            <person name="Van Velzen R."/>
            <person name="Holmer R."/>
            <person name="Bu F."/>
            <person name="Rutten L."/>
            <person name="Van Zeijl A."/>
            <person name="Liu W."/>
            <person name="Santuari L."/>
            <person name="Cao Q."/>
            <person name="Sharma T."/>
            <person name="Shen D."/>
            <person name="Roswanjaya Y."/>
            <person name="Wardhani T."/>
            <person name="Kalhor M.S."/>
            <person name="Jansen J."/>
            <person name="Van den Hoogen J."/>
            <person name="Gungor B."/>
            <person name="Hartog M."/>
            <person name="Hontelez J."/>
            <person name="Verver J."/>
            <person name="Yang W.-C."/>
            <person name="Schijlen E."/>
            <person name="Repin R."/>
            <person name="Schilthuizen M."/>
            <person name="Schranz E."/>
            <person name="Heidstra R."/>
            <person name="Miyata K."/>
            <person name="Fedorova E."/>
            <person name="Kohlen W."/>
            <person name="Bisseling T."/>
            <person name="Smit S."/>
            <person name="Geurts R."/>
        </authorList>
    </citation>
    <scope>NUCLEOTIDE SEQUENCE [LARGE SCALE GENOMIC DNA]</scope>
    <source>
        <strain evidence="2">cv. WU1-14</strain>
    </source>
</reference>
<dbReference type="Proteomes" id="UP000237105">
    <property type="component" value="Unassembled WGS sequence"/>
</dbReference>
<name>A0A2P5E480_PARAD</name>
<proteinExistence type="predicted"/>
<organism evidence="1 2">
    <name type="scientific">Parasponia andersonii</name>
    <name type="common">Sponia andersonii</name>
    <dbReference type="NCBI Taxonomy" id="3476"/>
    <lineage>
        <taxon>Eukaryota</taxon>
        <taxon>Viridiplantae</taxon>
        <taxon>Streptophyta</taxon>
        <taxon>Embryophyta</taxon>
        <taxon>Tracheophyta</taxon>
        <taxon>Spermatophyta</taxon>
        <taxon>Magnoliopsida</taxon>
        <taxon>eudicotyledons</taxon>
        <taxon>Gunneridae</taxon>
        <taxon>Pentapetalae</taxon>
        <taxon>rosids</taxon>
        <taxon>fabids</taxon>
        <taxon>Rosales</taxon>
        <taxon>Cannabaceae</taxon>
        <taxon>Parasponia</taxon>
    </lineage>
</organism>
<sequence>MTQGNRTVNEYLIEFTELASVALGSGTSEKYRVLKFSSRLVPRLSILFLRLQWLPSGQRPLKKVWIPGGTSGEVMTEKPPEGTRGSGQPRVLRAVILQGMAEPAESSEERVSQPYAEISSFSGRTTKELVRFCFLSEHSSKATTVIGCFIGFYFLSALSASVQPSGFYSEFSDSSGLRESGGVVLAVVVQDPTVVVLAREEAIKGKERCCLLEQHCDFAITSPDYPTESVARQRVEDNLEPASKW</sequence>
<evidence type="ECO:0000313" key="2">
    <source>
        <dbReference type="Proteomes" id="UP000237105"/>
    </source>
</evidence>
<dbReference type="EMBL" id="JXTB01000002">
    <property type="protein sequence ID" value="PON80342.1"/>
    <property type="molecule type" value="Genomic_DNA"/>
</dbReference>
<comment type="caution">
    <text evidence="1">The sequence shown here is derived from an EMBL/GenBank/DDBJ whole genome shotgun (WGS) entry which is preliminary data.</text>
</comment>
<evidence type="ECO:0000313" key="1">
    <source>
        <dbReference type="EMBL" id="PON80342.1"/>
    </source>
</evidence>
<keyword evidence="2" id="KW-1185">Reference proteome</keyword>
<dbReference type="AlphaFoldDB" id="A0A2P5E480"/>
<protein>
    <submittedName>
        <fullName evidence="1">Uncharacterized protein</fullName>
    </submittedName>
</protein>
<accession>A0A2P5E480</accession>
<gene>
    <name evidence="1" type="ORF">PanWU01x14_007920</name>
</gene>